<protein>
    <recommendedName>
        <fullName evidence="7">Carboxypeptidase</fullName>
        <ecNumber evidence="7">3.4.16.-</ecNumber>
    </recommendedName>
</protein>
<evidence type="ECO:0000313" key="9">
    <source>
        <dbReference type="EnsemblProtists" id="PYU1_T014073"/>
    </source>
</evidence>
<feature type="transmembrane region" description="Helical" evidence="8">
    <location>
        <begin position="12"/>
        <end position="31"/>
    </location>
</feature>
<dbReference type="OMA" id="AIANNMS"/>
<keyword evidence="10" id="KW-1185">Reference proteome</keyword>
<reference evidence="9" key="3">
    <citation type="submission" date="2015-02" db="UniProtKB">
        <authorList>
            <consortium name="EnsemblProtists"/>
        </authorList>
    </citation>
    <scope>IDENTIFICATION</scope>
    <source>
        <strain evidence="9">DAOM BR144</strain>
    </source>
</reference>
<dbReference type="eggNOG" id="KOG1282">
    <property type="taxonomic scope" value="Eukaryota"/>
</dbReference>
<accession>K3XA24</accession>
<dbReference type="PROSITE" id="PS00560">
    <property type="entry name" value="CARBOXYPEPT_SER_HIS"/>
    <property type="match status" value="1"/>
</dbReference>
<dbReference type="EC" id="3.4.16.-" evidence="7"/>
<dbReference type="AlphaFoldDB" id="K3XA24"/>
<dbReference type="InterPro" id="IPR029058">
    <property type="entry name" value="AB_hydrolase_fold"/>
</dbReference>
<dbReference type="EMBL" id="GL376616">
    <property type="status" value="NOT_ANNOTATED_CDS"/>
    <property type="molecule type" value="Genomic_DNA"/>
</dbReference>
<keyword evidence="8" id="KW-0472">Membrane</keyword>
<keyword evidence="6" id="KW-0325">Glycoprotein</keyword>
<evidence type="ECO:0000256" key="7">
    <source>
        <dbReference type="RuleBase" id="RU361156"/>
    </source>
</evidence>
<dbReference type="InterPro" id="IPR001563">
    <property type="entry name" value="Peptidase_S10"/>
</dbReference>
<dbReference type="STRING" id="431595.K3XA24"/>
<dbReference type="Gene3D" id="3.40.50.1820">
    <property type="entry name" value="alpha/beta hydrolase"/>
    <property type="match status" value="1"/>
</dbReference>
<evidence type="ECO:0000313" key="10">
    <source>
        <dbReference type="Proteomes" id="UP000019132"/>
    </source>
</evidence>
<organism evidence="9 10">
    <name type="scientific">Globisporangium ultimum (strain ATCC 200006 / CBS 805.95 / DAOM BR144)</name>
    <name type="common">Pythium ultimum</name>
    <dbReference type="NCBI Taxonomy" id="431595"/>
    <lineage>
        <taxon>Eukaryota</taxon>
        <taxon>Sar</taxon>
        <taxon>Stramenopiles</taxon>
        <taxon>Oomycota</taxon>
        <taxon>Peronosporomycetes</taxon>
        <taxon>Pythiales</taxon>
        <taxon>Pythiaceae</taxon>
        <taxon>Globisporangium</taxon>
    </lineage>
</organism>
<proteinExistence type="inferred from homology"/>
<keyword evidence="5 7" id="KW-0378">Hydrolase</keyword>
<dbReference type="HOGENOM" id="CLU_008523_10_1_1"/>
<comment type="similarity">
    <text evidence="1 7">Belongs to the peptidase S10 family.</text>
</comment>
<keyword evidence="8" id="KW-0812">Transmembrane</keyword>
<dbReference type="VEuPathDB" id="FungiDB:PYU1_G014044"/>
<dbReference type="PANTHER" id="PTHR11802:SF113">
    <property type="entry name" value="SERINE CARBOXYPEPTIDASE CTSA-4.1"/>
    <property type="match status" value="1"/>
</dbReference>
<keyword evidence="2 7" id="KW-0121">Carboxypeptidase</keyword>
<evidence type="ECO:0000256" key="2">
    <source>
        <dbReference type="ARBA" id="ARBA00022645"/>
    </source>
</evidence>
<dbReference type="Pfam" id="PF00450">
    <property type="entry name" value="Peptidase_S10"/>
    <property type="match status" value="1"/>
</dbReference>
<dbReference type="SUPFAM" id="SSF53474">
    <property type="entry name" value="alpha/beta-Hydrolases"/>
    <property type="match status" value="1"/>
</dbReference>
<reference evidence="10" key="1">
    <citation type="journal article" date="2010" name="Genome Biol.">
        <title>Genome sequence of the necrotrophic plant pathogen Pythium ultimum reveals original pathogenicity mechanisms and effector repertoire.</title>
        <authorList>
            <person name="Levesque C.A."/>
            <person name="Brouwer H."/>
            <person name="Cano L."/>
            <person name="Hamilton J.P."/>
            <person name="Holt C."/>
            <person name="Huitema E."/>
            <person name="Raffaele S."/>
            <person name="Robideau G.P."/>
            <person name="Thines M."/>
            <person name="Win J."/>
            <person name="Zerillo M.M."/>
            <person name="Beakes G.W."/>
            <person name="Boore J.L."/>
            <person name="Busam D."/>
            <person name="Dumas B."/>
            <person name="Ferriera S."/>
            <person name="Fuerstenberg S.I."/>
            <person name="Gachon C.M."/>
            <person name="Gaulin E."/>
            <person name="Govers F."/>
            <person name="Grenville-Briggs L."/>
            <person name="Horner N."/>
            <person name="Hostetler J."/>
            <person name="Jiang R.H."/>
            <person name="Johnson J."/>
            <person name="Krajaejun T."/>
            <person name="Lin H."/>
            <person name="Meijer H.J."/>
            <person name="Moore B."/>
            <person name="Morris P."/>
            <person name="Phuntmart V."/>
            <person name="Puiu D."/>
            <person name="Shetty J."/>
            <person name="Stajich J.E."/>
            <person name="Tripathy S."/>
            <person name="Wawra S."/>
            <person name="van West P."/>
            <person name="Whitty B.R."/>
            <person name="Coutinho P.M."/>
            <person name="Henrissat B."/>
            <person name="Martin F."/>
            <person name="Thomas P.D."/>
            <person name="Tyler B.M."/>
            <person name="De Vries R.P."/>
            <person name="Kamoun S."/>
            <person name="Yandell M."/>
            <person name="Tisserat N."/>
            <person name="Buell C.R."/>
        </authorList>
    </citation>
    <scope>NUCLEOTIDE SEQUENCE</scope>
    <source>
        <strain evidence="10">DAOM:BR144</strain>
    </source>
</reference>
<evidence type="ECO:0000256" key="6">
    <source>
        <dbReference type="ARBA" id="ARBA00023180"/>
    </source>
</evidence>
<evidence type="ECO:0000256" key="3">
    <source>
        <dbReference type="ARBA" id="ARBA00022670"/>
    </source>
</evidence>
<dbReference type="Proteomes" id="UP000019132">
    <property type="component" value="Unassembled WGS sequence"/>
</dbReference>
<dbReference type="Gene3D" id="1.10.287.410">
    <property type="match status" value="1"/>
</dbReference>
<keyword evidence="4" id="KW-0732">Signal</keyword>
<evidence type="ECO:0000256" key="8">
    <source>
        <dbReference type="SAM" id="Phobius"/>
    </source>
</evidence>
<dbReference type="InParanoid" id="K3XA24"/>
<keyword evidence="8" id="KW-1133">Transmembrane helix</keyword>
<keyword evidence="3 7" id="KW-0645">Protease</keyword>
<dbReference type="GO" id="GO:0004185">
    <property type="term" value="F:serine-type carboxypeptidase activity"/>
    <property type="evidence" value="ECO:0007669"/>
    <property type="project" value="UniProtKB-UniRule"/>
</dbReference>
<dbReference type="GO" id="GO:0006508">
    <property type="term" value="P:proteolysis"/>
    <property type="evidence" value="ECO:0007669"/>
    <property type="project" value="UniProtKB-KW"/>
</dbReference>
<sequence>MLRYQPHGKYIVRLLGVCFVAAVVVIGGWWVSSSATNISEQVHSSWRAAPPHVIPVFQAAPSGGQPQAVASTVSLETGVSATDIASGIVADSVTICNDTKNDAGYIKLPNKKDDHYFYWFFESRNDPSTDPLVLWLTGGPGCSSLGALLGENGPCRVYPNLTTSINPFSWTNNANVIWLDQPTNVGYSYGLNEDLDHNEADVQTNIYWFLQGFLDTHPAFVGRPLYITGESYAGHYVPAAAHYIWKQKQHGNHAVAARLNLQGIAIGNGLVNPVIQSEHALDMVNNTYNVTLLNASELAVVKAALPICTLLLEDCQDEVGICAVALEYCQMKVMDSLSQTNRNQYDIRMECHEEDPMNCYDGSQNARYLNSALVRAYLNISDEQPRDWQVCSATVGKGFIFDIMRGFDEYIVELLDLANIRVLIYAGDADLVCNWYGNDAWTKALSWTHKTDFNAAKEHPFHVHLTSDETIDAGTVRAFENQLTFIRIFNSGHFVPLDQPNVASDMITRFLRGEAF</sequence>
<dbReference type="PANTHER" id="PTHR11802">
    <property type="entry name" value="SERINE PROTEASE FAMILY S10 SERINE CARBOXYPEPTIDASE"/>
    <property type="match status" value="1"/>
</dbReference>
<evidence type="ECO:0000256" key="1">
    <source>
        <dbReference type="ARBA" id="ARBA00009431"/>
    </source>
</evidence>
<dbReference type="EnsemblProtists" id="PYU1_T014073">
    <property type="protein sequence ID" value="PYU1_T014073"/>
    <property type="gene ID" value="PYU1_G014044"/>
</dbReference>
<reference evidence="10" key="2">
    <citation type="submission" date="2010-04" db="EMBL/GenBank/DDBJ databases">
        <authorList>
            <person name="Buell R."/>
            <person name="Hamilton J."/>
            <person name="Hostetler J."/>
        </authorList>
    </citation>
    <scope>NUCLEOTIDE SEQUENCE [LARGE SCALE GENOMIC DNA]</scope>
    <source>
        <strain evidence="10">DAOM:BR144</strain>
    </source>
</reference>
<dbReference type="PRINTS" id="PR00724">
    <property type="entry name" value="CRBOXYPTASEC"/>
</dbReference>
<dbReference type="InterPro" id="IPR018202">
    <property type="entry name" value="Ser_caboxypep_ser_AS"/>
</dbReference>
<name>K3XA24_GLOUD</name>
<evidence type="ECO:0000256" key="5">
    <source>
        <dbReference type="ARBA" id="ARBA00022801"/>
    </source>
</evidence>
<evidence type="ECO:0000256" key="4">
    <source>
        <dbReference type="ARBA" id="ARBA00022729"/>
    </source>
</evidence>
<dbReference type="PROSITE" id="PS00131">
    <property type="entry name" value="CARBOXYPEPT_SER_SER"/>
    <property type="match status" value="1"/>
</dbReference>
<dbReference type="InterPro" id="IPR033124">
    <property type="entry name" value="Ser_caboxypep_his_AS"/>
</dbReference>